<dbReference type="EMBL" id="PVTD01000001">
    <property type="protein sequence ID" value="PRY26818.1"/>
    <property type="molecule type" value="Genomic_DNA"/>
</dbReference>
<sequence>MSGIRQTSTVVVHTPELPLEQFQDPTFGSVKWRTLFTADRTCTDHMTCGVAYLNAGDSLNLHRHEQAEVYFGLFGRVRVMVDDLAYDLLPGTAIFIPGLAVHGAFAQDEPASFFYTFATGCFSDVRYVAHAAANDPGRQVLASASPSG</sequence>
<dbReference type="Proteomes" id="UP000239480">
    <property type="component" value="Unassembled WGS sequence"/>
</dbReference>
<keyword evidence="2" id="KW-0456">Lyase</keyword>
<protein>
    <submittedName>
        <fullName evidence="2">Dimethylsulfoniopropionate lyase DddW</fullName>
    </submittedName>
</protein>
<dbReference type="InterPro" id="IPR013096">
    <property type="entry name" value="Cupin_2"/>
</dbReference>
<dbReference type="Gene3D" id="2.60.120.10">
    <property type="entry name" value="Jelly Rolls"/>
    <property type="match status" value="1"/>
</dbReference>
<dbReference type="RefSeq" id="WP_106203537.1">
    <property type="nucleotide sequence ID" value="NZ_PVTD01000001.1"/>
</dbReference>
<dbReference type="AlphaFoldDB" id="A0A2T0S060"/>
<dbReference type="Pfam" id="PF07883">
    <property type="entry name" value="Cupin_2"/>
    <property type="match status" value="1"/>
</dbReference>
<comment type="caution">
    <text evidence="2">The sequence shown here is derived from an EMBL/GenBank/DDBJ whole genome shotgun (WGS) entry which is preliminary data.</text>
</comment>
<evidence type="ECO:0000313" key="2">
    <source>
        <dbReference type="EMBL" id="PRY26818.1"/>
    </source>
</evidence>
<dbReference type="SUPFAM" id="SSF51182">
    <property type="entry name" value="RmlC-like cupins"/>
    <property type="match status" value="1"/>
</dbReference>
<gene>
    <name evidence="2" type="ORF">CLV78_101920</name>
</gene>
<reference evidence="2 3" key="1">
    <citation type="submission" date="2018-03" db="EMBL/GenBank/DDBJ databases">
        <title>Genomic Encyclopedia of Archaeal and Bacterial Type Strains, Phase II (KMG-II): from individual species to whole genera.</title>
        <authorList>
            <person name="Goeker M."/>
        </authorList>
    </citation>
    <scope>NUCLEOTIDE SEQUENCE [LARGE SCALE GENOMIC DNA]</scope>
    <source>
        <strain evidence="2 3">DSM 29328</strain>
    </source>
</reference>
<accession>A0A2T0S060</accession>
<evidence type="ECO:0000259" key="1">
    <source>
        <dbReference type="Pfam" id="PF07883"/>
    </source>
</evidence>
<name>A0A2T0S060_9RHOB</name>
<evidence type="ECO:0000313" key="3">
    <source>
        <dbReference type="Proteomes" id="UP000239480"/>
    </source>
</evidence>
<feature type="domain" description="Cupin type-2" evidence="1">
    <location>
        <begin position="53"/>
        <end position="114"/>
    </location>
</feature>
<proteinExistence type="predicted"/>
<keyword evidence="3" id="KW-1185">Reference proteome</keyword>
<dbReference type="InterPro" id="IPR011051">
    <property type="entry name" value="RmlC_Cupin_sf"/>
</dbReference>
<dbReference type="InterPro" id="IPR014710">
    <property type="entry name" value="RmlC-like_jellyroll"/>
</dbReference>
<organism evidence="2 3">
    <name type="scientific">Aliiruegeria haliotis</name>
    <dbReference type="NCBI Taxonomy" id="1280846"/>
    <lineage>
        <taxon>Bacteria</taxon>
        <taxon>Pseudomonadati</taxon>
        <taxon>Pseudomonadota</taxon>
        <taxon>Alphaproteobacteria</taxon>
        <taxon>Rhodobacterales</taxon>
        <taxon>Roseobacteraceae</taxon>
        <taxon>Aliiruegeria</taxon>
    </lineage>
</organism>
<dbReference type="GO" id="GO:0016829">
    <property type="term" value="F:lyase activity"/>
    <property type="evidence" value="ECO:0007669"/>
    <property type="project" value="UniProtKB-KW"/>
</dbReference>
<dbReference type="OrthoDB" id="5592106at2"/>